<dbReference type="PROSITE" id="PS50879">
    <property type="entry name" value="RNASE_H_1"/>
    <property type="match status" value="1"/>
</dbReference>
<dbReference type="Gene3D" id="3.30.420.10">
    <property type="entry name" value="Ribonuclease H-like superfamily/Ribonuclease H"/>
    <property type="match status" value="1"/>
</dbReference>
<dbReference type="InterPro" id="IPR011320">
    <property type="entry name" value="RNase_H1_N"/>
</dbReference>
<comment type="similarity">
    <text evidence="3">Belongs to the RNase H family.</text>
</comment>
<dbReference type="GO" id="GO:0004523">
    <property type="term" value="F:RNA-DNA hybrid ribonuclease activity"/>
    <property type="evidence" value="ECO:0007669"/>
    <property type="project" value="UniProtKB-EC"/>
</dbReference>
<feature type="compositionally biased region" description="Pro residues" evidence="11">
    <location>
        <begin position="88"/>
        <end position="100"/>
    </location>
</feature>
<evidence type="ECO:0000256" key="6">
    <source>
        <dbReference type="ARBA" id="ARBA00022722"/>
    </source>
</evidence>
<keyword evidence="14" id="KW-1185">Reference proteome</keyword>
<evidence type="ECO:0000259" key="12">
    <source>
        <dbReference type="PROSITE" id="PS50879"/>
    </source>
</evidence>
<dbReference type="InterPro" id="IPR002156">
    <property type="entry name" value="RNaseH_domain"/>
</dbReference>
<comment type="function">
    <text evidence="2">Endonuclease that specifically degrades the RNA of RNA-DNA hybrids.</text>
</comment>
<feature type="domain" description="RNase H type-1" evidence="12">
    <location>
        <begin position="166"/>
        <end position="303"/>
    </location>
</feature>
<comment type="caution">
    <text evidence="13">The sequence shown here is derived from an EMBL/GenBank/DDBJ whole genome shotgun (WGS) entry which is preliminary data.</text>
</comment>
<dbReference type="Pfam" id="PF13456">
    <property type="entry name" value="RVT_3"/>
    <property type="match status" value="1"/>
</dbReference>
<dbReference type="GO" id="GO:0003676">
    <property type="term" value="F:nucleic acid binding"/>
    <property type="evidence" value="ECO:0007669"/>
    <property type="project" value="InterPro"/>
</dbReference>
<dbReference type="InterPro" id="IPR036397">
    <property type="entry name" value="RNaseH_sf"/>
</dbReference>
<evidence type="ECO:0000256" key="5">
    <source>
        <dbReference type="ARBA" id="ARBA00017721"/>
    </source>
</evidence>
<evidence type="ECO:0000256" key="11">
    <source>
        <dbReference type="SAM" id="MobiDB-lite"/>
    </source>
</evidence>
<dbReference type="FunFam" id="3.30.420.10:FF:000076">
    <property type="entry name" value="RBR-type E3 ubiquitin transferase"/>
    <property type="match status" value="1"/>
</dbReference>
<evidence type="ECO:0000256" key="8">
    <source>
        <dbReference type="ARBA" id="ARBA00022759"/>
    </source>
</evidence>
<dbReference type="Gene3D" id="3.40.970.10">
    <property type="entry name" value="Ribonuclease H1, N-terminal domain"/>
    <property type="match status" value="1"/>
</dbReference>
<dbReference type="Pfam" id="PF01693">
    <property type="entry name" value="Cauli_VI"/>
    <property type="match status" value="1"/>
</dbReference>
<name>A0AAD3DLH4_9CHLO</name>
<gene>
    <name evidence="13" type="ORF">Agub_g4430</name>
</gene>
<evidence type="ECO:0000313" key="14">
    <source>
        <dbReference type="Proteomes" id="UP001054857"/>
    </source>
</evidence>
<evidence type="ECO:0000256" key="2">
    <source>
        <dbReference type="ARBA" id="ARBA00004065"/>
    </source>
</evidence>
<comment type="cofactor">
    <cofactor evidence="1">
        <name>Mg(2+)</name>
        <dbReference type="ChEBI" id="CHEBI:18420"/>
    </cofactor>
</comment>
<evidence type="ECO:0000256" key="9">
    <source>
        <dbReference type="ARBA" id="ARBA00022801"/>
    </source>
</evidence>
<dbReference type="InterPro" id="IPR037056">
    <property type="entry name" value="RNase_H1_N_sf"/>
</dbReference>
<dbReference type="Proteomes" id="UP001054857">
    <property type="component" value="Unassembled WGS sequence"/>
</dbReference>
<keyword evidence="10" id="KW-0460">Magnesium</keyword>
<proteinExistence type="inferred from homology"/>
<accession>A0AAD3DLH4</accession>
<reference evidence="13 14" key="1">
    <citation type="journal article" date="2021" name="Sci. Rep.">
        <title>Genome sequencing of the multicellular alga Astrephomene provides insights into convergent evolution of germ-soma differentiation.</title>
        <authorList>
            <person name="Yamashita S."/>
            <person name="Yamamoto K."/>
            <person name="Matsuzaki R."/>
            <person name="Suzuki S."/>
            <person name="Yamaguchi H."/>
            <person name="Hirooka S."/>
            <person name="Minakuchi Y."/>
            <person name="Miyagishima S."/>
            <person name="Kawachi M."/>
            <person name="Toyoda A."/>
            <person name="Nozaki H."/>
        </authorList>
    </citation>
    <scope>NUCLEOTIDE SEQUENCE [LARGE SCALE GENOMIC DNA]</scope>
    <source>
        <strain evidence="13 14">NIES-4017</strain>
    </source>
</reference>
<evidence type="ECO:0000256" key="3">
    <source>
        <dbReference type="ARBA" id="ARBA00005300"/>
    </source>
</evidence>
<evidence type="ECO:0000313" key="13">
    <source>
        <dbReference type="EMBL" id="GFR43359.1"/>
    </source>
</evidence>
<dbReference type="GO" id="GO:0046872">
    <property type="term" value="F:metal ion binding"/>
    <property type="evidence" value="ECO:0007669"/>
    <property type="project" value="UniProtKB-KW"/>
</dbReference>
<evidence type="ECO:0000256" key="7">
    <source>
        <dbReference type="ARBA" id="ARBA00022723"/>
    </source>
</evidence>
<evidence type="ECO:0000256" key="1">
    <source>
        <dbReference type="ARBA" id="ARBA00001946"/>
    </source>
</evidence>
<dbReference type="EC" id="3.1.26.4" evidence="4"/>
<dbReference type="SUPFAM" id="SSF55658">
    <property type="entry name" value="L9 N-domain-like"/>
    <property type="match status" value="1"/>
</dbReference>
<evidence type="ECO:0000256" key="4">
    <source>
        <dbReference type="ARBA" id="ARBA00012180"/>
    </source>
</evidence>
<dbReference type="InterPro" id="IPR012337">
    <property type="entry name" value="RNaseH-like_sf"/>
</dbReference>
<feature type="compositionally biased region" description="Low complexity" evidence="11">
    <location>
        <begin position="130"/>
        <end position="139"/>
    </location>
</feature>
<keyword evidence="7" id="KW-0479">Metal-binding</keyword>
<dbReference type="InterPro" id="IPR053151">
    <property type="entry name" value="RNase_H-like"/>
</dbReference>
<sequence length="303" mass="33696">MGGKYYAVRVGRRPGIYEDWGQVKPLVEGYPGAQHKSFKSRDEAMRYLSNGPSAAAGSKRRRDDYDDDSDDDRYHRPPPPAYRQSNPYRPPAPQPHPYPSRQPVIMSLTVPSSRDNYDGGYRSSGGGGSSSFPFHRSSSAPGGLERRGSSGVYDPVVEGPLQPVRSNTLYQLEFDGASRGNPGKAGCGAVLRRLDTGDVVCRLRKYMGSNSTNNEAEYTALLEGLKMARRLGVTRLQAQGDSKLVVQQVQGRWAINKDHLRALCDQVKQETRHFQDFNIRHVLRHLNGDADKLSNDAIDLAYR</sequence>
<evidence type="ECO:0000256" key="10">
    <source>
        <dbReference type="ARBA" id="ARBA00022842"/>
    </source>
</evidence>
<keyword evidence="9" id="KW-0378">Hydrolase</keyword>
<feature type="region of interest" description="Disordered" evidence="11">
    <location>
        <begin position="28"/>
        <end position="153"/>
    </location>
</feature>
<dbReference type="CDD" id="cd09279">
    <property type="entry name" value="RNase_HI_like"/>
    <property type="match status" value="1"/>
</dbReference>
<dbReference type="PANTHER" id="PTHR47723:SF19">
    <property type="entry name" value="POLYNUCLEOTIDYL TRANSFERASE, RIBONUCLEASE H-LIKE SUPERFAMILY PROTEIN"/>
    <property type="match status" value="1"/>
</dbReference>
<dbReference type="InterPro" id="IPR009027">
    <property type="entry name" value="Ribosomal_bL9/RNase_H1_N"/>
</dbReference>
<dbReference type="PANTHER" id="PTHR47723">
    <property type="entry name" value="OS05G0353850 PROTEIN"/>
    <property type="match status" value="1"/>
</dbReference>
<dbReference type="FunFam" id="3.40.970.10:FF:000002">
    <property type="entry name" value="Ribonuclease H"/>
    <property type="match status" value="1"/>
</dbReference>
<dbReference type="AlphaFoldDB" id="A0AAD3DLH4"/>
<protein>
    <recommendedName>
        <fullName evidence="5">Ribonuclease H</fullName>
        <ecNumber evidence="4">3.1.26.4</ecNumber>
    </recommendedName>
</protein>
<dbReference type="EMBL" id="BMAR01000005">
    <property type="protein sequence ID" value="GFR43359.1"/>
    <property type="molecule type" value="Genomic_DNA"/>
</dbReference>
<keyword evidence="8" id="KW-0255">Endonuclease</keyword>
<dbReference type="SUPFAM" id="SSF53098">
    <property type="entry name" value="Ribonuclease H-like"/>
    <property type="match status" value="1"/>
</dbReference>
<keyword evidence="6" id="KW-0540">Nuclease</keyword>
<organism evidence="13 14">
    <name type="scientific">Astrephomene gubernaculifera</name>
    <dbReference type="NCBI Taxonomy" id="47775"/>
    <lineage>
        <taxon>Eukaryota</taxon>
        <taxon>Viridiplantae</taxon>
        <taxon>Chlorophyta</taxon>
        <taxon>core chlorophytes</taxon>
        <taxon>Chlorophyceae</taxon>
        <taxon>CS clade</taxon>
        <taxon>Chlamydomonadales</taxon>
        <taxon>Astrephomenaceae</taxon>
        <taxon>Astrephomene</taxon>
    </lineage>
</organism>